<organism evidence="1 2">
    <name type="scientific">Leptolyngbya cf. ectocarpi LEGE 11479</name>
    <dbReference type="NCBI Taxonomy" id="1828722"/>
    <lineage>
        <taxon>Bacteria</taxon>
        <taxon>Bacillati</taxon>
        <taxon>Cyanobacteriota</taxon>
        <taxon>Cyanophyceae</taxon>
        <taxon>Leptolyngbyales</taxon>
        <taxon>Leptolyngbyaceae</taxon>
        <taxon>Leptolyngbya group</taxon>
        <taxon>Leptolyngbya</taxon>
    </lineage>
</organism>
<evidence type="ECO:0000313" key="1">
    <source>
        <dbReference type="EMBL" id="MBE9069058.1"/>
    </source>
</evidence>
<dbReference type="EMBL" id="JADEXP010000229">
    <property type="protein sequence ID" value="MBE9069058.1"/>
    <property type="molecule type" value="Genomic_DNA"/>
</dbReference>
<accession>A0A928ZX52</accession>
<dbReference type="AlphaFoldDB" id="A0A928ZX52"/>
<dbReference type="InterPro" id="IPR010328">
    <property type="entry name" value="DUF928"/>
</dbReference>
<gene>
    <name evidence="1" type="ORF">IQ260_20645</name>
</gene>
<sequence length="244" mass="25363">MQSQLNISRVLAGTIGLVLLGPLPAVANPDGVVYNAPPPPGGIGAPTGRRDGGASRGNCPDYGDLAALVPVTDGTVWGQTTAAQPTLWFHLPAAITTEQPMELVLNNGADETLYLGTVAVDVEAGNIAIALPSTVTLPIGEPHYWTLALYCDREQPASSVFVSGTIERVAADGVEPLLAETVPSLTLAQDYANAGVWHDALTVLGALQQTETAEDSQTLWTMLLEQVGLEAAAAARIQPCCEAE</sequence>
<dbReference type="Pfam" id="PF06051">
    <property type="entry name" value="DUF928"/>
    <property type="match status" value="1"/>
</dbReference>
<dbReference type="Proteomes" id="UP000615026">
    <property type="component" value="Unassembled WGS sequence"/>
</dbReference>
<comment type="caution">
    <text evidence="1">The sequence shown here is derived from an EMBL/GenBank/DDBJ whole genome shotgun (WGS) entry which is preliminary data.</text>
</comment>
<dbReference type="RefSeq" id="WP_193994977.1">
    <property type="nucleotide sequence ID" value="NZ_JADEXP010000229.1"/>
</dbReference>
<reference evidence="1" key="1">
    <citation type="submission" date="2020-10" db="EMBL/GenBank/DDBJ databases">
        <authorList>
            <person name="Castelo-Branco R."/>
            <person name="Eusebio N."/>
            <person name="Adriana R."/>
            <person name="Vieira A."/>
            <person name="Brugerolle De Fraissinette N."/>
            <person name="Rezende De Castro R."/>
            <person name="Schneider M.P."/>
            <person name="Vasconcelos V."/>
            <person name="Leao P.N."/>
        </authorList>
    </citation>
    <scope>NUCLEOTIDE SEQUENCE</scope>
    <source>
        <strain evidence="1">LEGE 11479</strain>
    </source>
</reference>
<keyword evidence="2" id="KW-1185">Reference proteome</keyword>
<evidence type="ECO:0000313" key="2">
    <source>
        <dbReference type="Proteomes" id="UP000615026"/>
    </source>
</evidence>
<protein>
    <submittedName>
        <fullName evidence="1">DUF928 domain-containing protein</fullName>
    </submittedName>
</protein>
<proteinExistence type="predicted"/>
<name>A0A928ZX52_LEPEC</name>